<dbReference type="EMBL" id="GG704912">
    <property type="protein sequence ID" value="KJF60607.1"/>
    <property type="molecule type" value="Genomic_DNA"/>
</dbReference>
<keyword evidence="3" id="KW-0539">Nucleus</keyword>
<dbReference type="Gene3D" id="2.30.30.140">
    <property type="match status" value="1"/>
</dbReference>
<feature type="region of interest" description="Disordered" evidence="4">
    <location>
        <begin position="372"/>
        <end position="514"/>
    </location>
</feature>
<evidence type="ECO:0000259" key="5">
    <source>
        <dbReference type="PROSITE" id="PS50172"/>
    </source>
</evidence>
<keyword evidence="7" id="KW-1185">Reference proteome</keyword>
<accession>A0A0D8JTK7</accession>
<dbReference type="InterPro" id="IPR047249">
    <property type="entry name" value="BRCT_p53bp1-like_rpt1"/>
</dbReference>
<gene>
    <name evidence="6" type="ORF">CIMG_11789</name>
</gene>
<dbReference type="InterPro" id="IPR047252">
    <property type="entry name" value="TP53BP1-like"/>
</dbReference>
<feature type="compositionally biased region" description="Polar residues" evidence="4">
    <location>
        <begin position="808"/>
        <end position="819"/>
    </location>
</feature>
<evidence type="ECO:0000313" key="6">
    <source>
        <dbReference type="EMBL" id="KJF60607.1"/>
    </source>
</evidence>
<feature type="compositionally biased region" description="Polar residues" evidence="4">
    <location>
        <begin position="612"/>
        <end position="623"/>
    </location>
</feature>
<dbReference type="GO" id="GO:0005634">
    <property type="term" value="C:nucleus"/>
    <property type="evidence" value="ECO:0007669"/>
    <property type="project" value="UniProtKB-SubCell"/>
</dbReference>
<reference evidence="7" key="1">
    <citation type="journal article" date="2009" name="Genome Res.">
        <title>Comparative genomic analyses of the human fungal pathogens Coccidioides and their relatives.</title>
        <authorList>
            <person name="Sharpton T.J."/>
            <person name="Stajich J.E."/>
            <person name="Rounsley S.D."/>
            <person name="Gardner M.J."/>
            <person name="Wortman J.R."/>
            <person name="Jordar V.S."/>
            <person name="Maiti R."/>
            <person name="Kodira C.D."/>
            <person name="Neafsey D.E."/>
            <person name="Zeng Q."/>
            <person name="Hung C.-Y."/>
            <person name="McMahan C."/>
            <person name="Muszewska A."/>
            <person name="Grynberg M."/>
            <person name="Mandel M.A."/>
            <person name="Kellner E.M."/>
            <person name="Barker B.M."/>
            <person name="Galgiani J.N."/>
            <person name="Orbach M.J."/>
            <person name="Kirkland T.N."/>
            <person name="Cole G.T."/>
            <person name="Henn M.R."/>
            <person name="Birren B.W."/>
            <person name="Taylor J.W."/>
        </authorList>
    </citation>
    <scope>NUCLEOTIDE SEQUENCE [LARGE SCALE GENOMIC DNA]</scope>
    <source>
        <strain evidence="7">RS</strain>
    </source>
</reference>
<feature type="region of interest" description="Disordered" evidence="4">
    <location>
        <begin position="530"/>
        <end position="644"/>
    </location>
</feature>
<dbReference type="SMART" id="SM00292">
    <property type="entry name" value="BRCT"/>
    <property type="match status" value="1"/>
</dbReference>
<feature type="region of interest" description="Disordered" evidence="4">
    <location>
        <begin position="228"/>
        <end position="283"/>
    </location>
</feature>
<dbReference type="Pfam" id="PF18115">
    <property type="entry name" value="Tudor_3"/>
    <property type="match status" value="1"/>
</dbReference>
<feature type="compositionally biased region" description="Basic and acidic residues" evidence="4">
    <location>
        <begin position="749"/>
        <end position="758"/>
    </location>
</feature>
<feature type="compositionally biased region" description="Acidic residues" evidence="4">
    <location>
        <begin position="471"/>
        <end position="483"/>
    </location>
</feature>
<dbReference type="GO" id="GO:0042393">
    <property type="term" value="F:histone binding"/>
    <property type="evidence" value="ECO:0007669"/>
    <property type="project" value="TreeGrafter"/>
</dbReference>
<dbReference type="RefSeq" id="XP_012214119.1">
    <property type="nucleotide sequence ID" value="XM_012358696.1"/>
</dbReference>
<evidence type="ECO:0000256" key="4">
    <source>
        <dbReference type="SAM" id="MobiDB-lite"/>
    </source>
</evidence>
<feature type="region of interest" description="Disordered" evidence="4">
    <location>
        <begin position="727"/>
        <end position="819"/>
    </location>
</feature>
<evidence type="ECO:0000256" key="2">
    <source>
        <dbReference type="ARBA" id="ARBA00022763"/>
    </source>
</evidence>
<organism evidence="6 7">
    <name type="scientific">Coccidioides immitis (strain RS)</name>
    <name type="common">Valley fever fungus</name>
    <dbReference type="NCBI Taxonomy" id="246410"/>
    <lineage>
        <taxon>Eukaryota</taxon>
        <taxon>Fungi</taxon>
        <taxon>Dikarya</taxon>
        <taxon>Ascomycota</taxon>
        <taxon>Pezizomycotina</taxon>
        <taxon>Eurotiomycetes</taxon>
        <taxon>Eurotiomycetidae</taxon>
        <taxon>Onygenales</taxon>
        <taxon>Onygenaceae</taxon>
        <taxon>Coccidioides</taxon>
    </lineage>
</organism>
<dbReference type="OrthoDB" id="129353at2759"/>
<evidence type="ECO:0000313" key="7">
    <source>
        <dbReference type="Proteomes" id="UP000001261"/>
    </source>
</evidence>
<comment type="subcellular location">
    <subcellularLocation>
        <location evidence="1">Nucleus</location>
    </subcellularLocation>
</comment>
<feature type="region of interest" description="Disordered" evidence="4">
    <location>
        <begin position="973"/>
        <end position="993"/>
    </location>
</feature>
<evidence type="ECO:0000256" key="3">
    <source>
        <dbReference type="ARBA" id="ARBA00023242"/>
    </source>
</evidence>
<dbReference type="Gene3D" id="3.40.50.10190">
    <property type="entry name" value="BRCT domain"/>
    <property type="match status" value="1"/>
</dbReference>
<evidence type="ECO:0000256" key="1">
    <source>
        <dbReference type="ARBA" id="ARBA00004123"/>
    </source>
</evidence>
<feature type="compositionally biased region" description="Polar residues" evidence="4">
    <location>
        <begin position="319"/>
        <end position="346"/>
    </location>
</feature>
<dbReference type="Proteomes" id="UP000001261">
    <property type="component" value="Unassembled WGS sequence"/>
</dbReference>
<feature type="compositionally biased region" description="Polar residues" evidence="4">
    <location>
        <begin position="573"/>
        <end position="588"/>
    </location>
</feature>
<dbReference type="KEGG" id="cim:CIMG_11789"/>
<feature type="region of interest" description="Disordered" evidence="4">
    <location>
        <begin position="879"/>
        <end position="898"/>
    </location>
</feature>
<feature type="compositionally biased region" description="Polar residues" evidence="4">
    <location>
        <begin position="374"/>
        <end position="387"/>
    </location>
</feature>
<name>A0A0D8JTK7_COCIM</name>
<dbReference type="SUPFAM" id="SSF52113">
    <property type="entry name" value="BRCT domain"/>
    <property type="match status" value="1"/>
</dbReference>
<feature type="region of interest" description="Disordered" evidence="4">
    <location>
        <begin position="924"/>
        <end position="951"/>
    </location>
</feature>
<dbReference type="InterPro" id="IPR001357">
    <property type="entry name" value="BRCT_dom"/>
</dbReference>
<reference evidence="7" key="2">
    <citation type="journal article" date="2010" name="Genome Res.">
        <title>Population genomic sequencing of Coccidioides fungi reveals recent hybridization and transposon control.</title>
        <authorList>
            <person name="Neafsey D.E."/>
            <person name="Barker B.M."/>
            <person name="Sharpton T.J."/>
            <person name="Stajich J.E."/>
            <person name="Park D.J."/>
            <person name="Whiston E."/>
            <person name="Hung C.-Y."/>
            <person name="McMahan C."/>
            <person name="White J."/>
            <person name="Sykes S."/>
            <person name="Heiman D."/>
            <person name="Young S."/>
            <person name="Zeng Q."/>
            <person name="Abouelleil A."/>
            <person name="Aftuck L."/>
            <person name="Bessette D."/>
            <person name="Brown A."/>
            <person name="FitzGerald M."/>
            <person name="Lui A."/>
            <person name="Macdonald J.P."/>
            <person name="Priest M."/>
            <person name="Orbach M.J."/>
            <person name="Galgiani J.N."/>
            <person name="Kirkland T.N."/>
            <person name="Cole G.T."/>
            <person name="Birren B.W."/>
            <person name="Henn M.R."/>
            <person name="Taylor J.W."/>
            <person name="Rounsley S.D."/>
        </authorList>
    </citation>
    <scope>GENOME REANNOTATION</scope>
    <source>
        <strain evidence="7">RS</strain>
    </source>
</reference>
<feature type="region of interest" description="Disordered" evidence="4">
    <location>
        <begin position="1435"/>
        <end position="1461"/>
    </location>
</feature>
<dbReference type="STRING" id="246410.A0A0D8JTK7"/>
<dbReference type="InterPro" id="IPR041297">
    <property type="entry name" value="Crb2_Tudor"/>
</dbReference>
<dbReference type="PROSITE" id="PS50172">
    <property type="entry name" value="BRCT"/>
    <property type="match status" value="1"/>
</dbReference>
<feature type="compositionally biased region" description="Basic residues" evidence="4">
    <location>
        <begin position="1445"/>
        <end position="1455"/>
    </location>
</feature>
<dbReference type="VEuPathDB" id="FungiDB:CIMG_11789"/>
<feature type="compositionally biased region" description="Polar residues" evidence="4">
    <location>
        <begin position="739"/>
        <end position="748"/>
    </location>
</feature>
<protein>
    <submittedName>
        <fullName evidence="6">Homocysteine S-methyltransferase</fullName>
    </submittedName>
</protein>
<dbReference type="PANTHER" id="PTHR15321">
    <property type="entry name" value="TUMOR SUPPRESSOR P53-BINDING PROTEIN 1"/>
    <property type="match status" value="1"/>
</dbReference>
<dbReference type="InParanoid" id="A0A0D8JTK7"/>
<feature type="domain" description="BRCT" evidence="5">
    <location>
        <begin position="1190"/>
        <end position="1308"/>
    </location>
</feature>
<dbReference type="GO" id="GO:0045944">
    <property type="term" value="P:positive regulation of transcription by RNA polymerase II"/>
    <property type="evidence" value="ECO:0007669"/>
    <property type="project" value="TreeGrafter"/>
</dbReference>
<feature type="compositionally biased region" description="Polar residues" evidence="4">
    <location>
        <begin position="786"/>
        <end position="800"/>
    </location>
</feature>
<feature type="region of interest" description="Disordered" evidence="4">
    <location>
        <begin position="303"/>
        <end position="351"/>
    </location>
</feature>
<dbReference type="CDD" id="cd17745">
    <property type="entry name" value="BRCT_p53bp1_rpt1"/>
    <property type="match status" value="1"/>
</dbReference>
<dbReference type="OMA" id="YLDTILW"/>
<dbReference type="PANTHER" id="PTHR15321:SF3">
    <property type="entry name" value="TP53-BINDING PROTEIN 1"/>
    <property type="match status" value="1"/>
</dbReference>
<dbReference type="InterPro" id="IPR036420">
    <property type="entry name" value="BRCT_dom_sf"/>
</dbReference>
<dbReference type="GO" id="GO:0000077">
    <property type="term" value="P:DNA damage checkpoint signaling"/>
    <property type="evidence" value="ECO:0007669"/>
    <property type="project" value="TreeGrafter"/>
</dbReference>
<dbReference type="Pfam" id="PF00533">
    <property type="entry name" value="BRCT"/>
    <property type="match status" value="1"/>
</dbReference>
<feature type="compositionally biased region" description="Basic and acidic residues" evidence="4">
    <location>
        <begin position="399"/>
        <end position="417"/>
    </location>
</feature>
<dbReference type="GeneID" id="24163883"/>
<proteinExistence type="predicted"/>
<feature type="compositionally biased region" description="Polar residues" evidence="4">
    <location>
        <begin position="534"/>
        <end position="562"/>
    </location>
</feature>
<keyword evidence="2" id="KW-0227">DNA damage</keyword>
<sequence length="1508" mass="164225">MDPHLINTFMYEVVPARTTGRNTFSANNPALGGRDEGLATMSLAPETQDDSLDLTYLKEAALGISDEHCWAPPGAGGTTDAHGGLSAAAQKHGKLQIDVIVATEMVSNPQSPDPDGLPLFSYQQNADTDISRLSSPHAEAWNAGPRLLPPTMTSTDSLPGDTQVVSQSVYDNILKQRKVEGELSIPDTSCGLANADGGITQKTLGEGDTGHLDLLVDLDEDLYSKFVEDGHTSGADDEPSSPTHYQPFPESQRFIGSSPRRNGAHDADARTPTPALKHNPFLAESKTPGSVMALSQLFNATQASSSPLANVPRPELSSDMPSPNFPVQSRQTATSLFSPLQTTSPAPGSGCVEPQDVYISVKESQEARAKLVDQQESLSKSNYASDNLSDDGFFANDESLQRRLREKEAENELRKQFECVTAPSRSNSRRARQKAAGTSLPKNSPHVRSESISLPVADKSAERAPQTEIGPESELETEQEDEIIGSRDPNPSTVNGDDDKENVDNGPVRLSNPTALAHDALSQVLDVEEGLSTPRPNSTHLPEPLTYQSQPLSTLNGASAANESDDSHREMVLNSQSSTGDVESTQLKPGSGRDDAESCDQPLDTIILGQNPMVSNPHTQSSPEPLATAVRGSLSPDKESMRPPAPVTEVLASFSTASKLRSPAGPLDCSEDVAIPESGVLERSGQAEAHRDTINPKDDNMNEDTIMVSFVYDTPTPRPAETQCFQRTIPETSPDDQRMPSSTLLSDPSKSKDSHELPESDDLPAMSHINTQNVRDPASAGWLRRNISNRLPSILSSPSGRQRRSMTDIASDQSPLRATPQIQFDDISLMTTDDKTFQEIISESDGHAAKKRKSNSGRGIYASSKLTLPRFHGHKSLYETASDPLDGPGSERISGTGTLSSINSATLRTRKKINPVSKSIWEVDDSPQRKVQGCVPHRNPPKIKKPSITKGLKGGKKGYSVAEAVVIYTQSSSSPVPTERISSDPPVREETPPQECADAMANPSIKKFDFSNQIFAFFNGQPHGYYPATCVGVSNDVGRQRYLVLFEDSETPEELDMSSVKKLELNVNDTVKVFSLDLPKIPYRVVQLTDKLAPNAPCTPGSPPPLTDIHGHASVVLAPKQEQKSLGRRQNVTVPISRIYLDKNLWSRLGVRPYSFISPSNLTSRLQTPMDCGETSFAPSAARTPHKETSGVGIFSGMAFAISYTHNGKELSRLERLILRNGGRILKDGFDELFHLPFSSSAADEKTHDLVLTSRAEQLGFVCLITDNYSRRPKYLQALALNLPCLSGRWVDHCISDNTIINWEPYLLAAGPSMVLQKAVKSRILSPYPASTARLSHTIQRRPRPLTGQHVLIITNSRHSAERNPYAFFTYALGPNKVTHIPDVQGAIDLLSQDACSPTNREQDTLSDCVWIYAGDEESESAKAARKLLLYTSGSAAPRPSGARGRGRPPKKRKKASDLGDDNEYHDIDEFRISGRKVRVLDHEYICQVLIFGNLFDGWAEIQQECHE</sequence>